<dbReference type="EMBL" id="WLZY01000007">
    <property type="protein sequence ID" value="NDL59504.1"/>
    <property type="molecule type" value="Genomic_DNA"/>
</dbReference>
<dbReference type="InterPro" id="IPR000073">
    <property type="entry name" value="AB_hydrolase_1"/>
</dbReference>
<dbReference type="AlphaFoldDB" id="A0A7K3M8A7"/>
<dbReference type="Gene3D" id="3.40.50.1820">
    <property type="entry name" value="alpha/beta hydrolase"/>
    <property type="match status" value="1"/>
</dbReference>
<dbReference type="Proteomes" id="UP000460435">
    <property type="component" value="Unassembled WGS sequence"/>
</dbReference>
<feature type="domain" description="AB hydrolase-1" evidence="1">
    <location>
        <begin position="22"/>
        <end position="268"/>
    </location>
</feature>
<reference evidence="2 3" key="1">
    <citation type="submission" date="2019-11" db="EMBL/GenBank/DDBJ databases">
        <authorList>
            <person name="Li X.-J."/>
            <person name="Feng X.-M."/>
        </authorList>
    </citation>
    <scope>NUCLEOTIDE SEQUENCE [LARGE SCALE GENOMIC DNA]</scope>
    <source>
        <strain evidence="2 3">XMNu-373</strain>
    </source>
</reference>
<proteinExistence type="predicted"/>
<dbReference type="RefSeq" id="WP_162452178.1">
    <property type="nucleotide sequence ID" value="NZ_WLZY01000007.1"/>
</dbReference>
<accession>A0A7K3M8A7</accession>
<dbReference type="InterPro" id="IPR029058">
    <property type="entry name" value="AB_hydrolase_fold"/>
</dbReference>
<keyword evidence="2" id="KW-0378">Hydrolase</keyword>
<evidence type="ECO:0000313" key="3">
    <source>
        <dbReference type="Proteomes" id="UP000460435"/>
    </source>
</evidence>
<dbReference type="Pfam" id="PF12697">
    <property type="entry name" value="Abhydrolase_6"/>
    <property type="match status" value="1"/>
</dbReference>
<dbReference type="SUPFAM" id="SSF53474">
    <property type="entry name" value="alpha/beta-Hydrolases"/>
    <property type="match status" value="1"/>
</dbReference>
<organism evidence="2 3">
    <name type="scientific">Phytoactinopolyspora mesophila</name>
    <dbReference type="NCBI Taxonomy" id="2650750"/>
    <lineage>
        <taxon>Bacteria</taxon>
        <taxon>Bacillati</taxon>
        <taxon>Actinomycetota</taxon>
        <taxon>Actinomycetes</taxon>
        <taxon>Jiangellales</taxon>
        <taxon>Jiangellaceae</taxon>
        <taxon>Phytoactinopolyspora</taxon>
    </lineage>
</organism>
<evidence type="ECO:0000259" key="1">
    <source>
        <dbReference type="Pfam" id="PF12697"/>
    </source>
</evidence>
<dbReference type="GO" id="GO:0016787">
    <property type="term" value="F:hydrolase activity"/>
    <property type="evidence" value="ECO:0007669"/>
    <property type="project" value="UniProtKB-KW"/>
</dbReference>
<dbReference type="PANTHER" id="PTHR43798">
    <property type="entry name" value="MONOACYLGLYCEROL LIPASE"/>
    <property type="match status" value="1"/>
</dbReference>
<protein>
    <submittedName>
        <fullName evidence="2">Alpha/beta fold hydrolase</fullName>
    </submittedName>
</protein>
<evidence type="ECO:0000313" key="2">
    <source>
        <dbReference type="EMBL" id="NDL59504.1"/>
    </source>
</evidence>
<keyword evidence="3" id="KW-1185">Reference proteome</keyword>
<sequence length="281" mass="31062">MPQVEISHGTIDYVENGSGPPVVLLHGLFMNHTVWDQVIGLLPSGWRYIRPDLPLGAHRTPMNADADLSLRGLGQLVAEFLAALDLRDVVMVHSDWGGALFMTAYGLDDRIARQIICPSEAFENFPPGLPGAMVKFAARMPGGLTLALRQLRISWLRRTPPMLGQMAKRPVPDDLVRGWTEPGLRDPRVRRDVRVHATGRFDDAELIADTEALRKFNGDVLVLWSDNRVMPLAHGQRLAELIPHARLRVIDDAKVLVMLDQPAQVAAAMTEFLREAGPTAG</sequence>
<dbReference type="InterPro" id="IPR050266">
    <property type="entry name" value="AB_hydrolase_sf"/>
</dbReference>
<gene>
    <name evidence="2" type="ORF">F7O44_20745</name>
</gene>
<name>A0A7K3M8A7_9ACTN</name>
<comment type="caution">
    <text evidence="2">The sequence shown here is derived from an EMBL/GenBank/DDBJ whole genome shotgun (WGS) entry which is preliminary data.</text>
</comment>